<dbReference type="RefSeq" id="WP_095267340.1">
    <property type="nucleotide sequence ID" value="NZ_NPBY01000072.1"/>
</dbReference>
<protein>
    <submittedName>
        <fullName evidence="2">Uncharacterized protein</fullName>
    </submittedName>
</protein>
<accession>A0A268EIX7</accession>
<evidence type="ECO:0000313" key="2">
    <source>
        <dbReference type="EMBL" id="PAD73080.1"/>
    </source>
</evidence>
<evidence type="ECO:0000313" key="3">
    <source>
        <dbReference type="Proteomes" id="UP000215596"/>
    </source>
</evidence>
<dbReference type="OrthoDB" id="2659347at2"/>
<organism evidence="2 3">
    <name type="scientific">Paenibacillus campinasensis</name>
    <dbReference type="NCBI Taxonomy" id="66347"/>
    <lineage>
        <taxon>Bacteria</taxon>
        <taxon>Bacillati</taxon>
        <taxon>Bacillota</taxon>
        <taxon>Bacilli</taxon>
        <taxon>Bacillales</taxon>
        <taxon>Paenibacillaceae</taxon>
        <taxon>Paenibacillus</taxon>
    </lineage>
</organism>
<dbReference type="AlphaFoldDB" id="A0A268EIX7"/>
<comment type="caution">
    <text evidence="2">The sequence shown here is derived from an EMBL/GenBank/DDBJ whole genome shotgun (WGS) entry which is preliminary data.</text>
</comment>
<reference evidence="2 3" key="1">
    <citation type="submission" date="2017-07" db="EMBL/GenBank/DDBJ databases">
        <title>Isolation and whole genome analysis of endospore-forming bacteria from heroin.</title>
        <authorList>
            <person name="Kalinowski J."/>
            <person name="Ahrens B."/>
            <person name="Al-Dilaimi A."/>
            <person name="Winkler A."/>
            <person name="Wibberg D."/>
            <person name="Schleenbecker U."/>
            <person name="Ruckert C."/>
            <person name="Wolfel R."/>
            <person name="Grass G."/>
        </authorList>
    </citation>
    <scope>NUCLEOTIDE SEQUENCE [LARGE SCALE GENOMIC DNA]</scope>
    <source>
        <strain evidence="2 3">7537-G1</strain>
    </source>
</reference>
<dbReference type="Proteomes" id="UP000215596">
    <property type="component" value="Unassembled WGS sequence"/>
</dbReference>
<dbReference type="Gene3D" id="2.130.10.30">
    <property type="entry name" value="Regulator of chromosome condensation 1/beta-lactamase-inhibitor protein II"/>
    <property type="match status" value="1"/>
</dbReference>
<evidence type="ECO:0000256" key="1">
    <source>
        <dbReference type="SAM" id="SignalP"/>
    </source>
</evidence>
<gene>
    <name evidence="2" type="ORF">CHH67_21005</name>
</gene>
<dbReference type="InterPro" id="IPR009091">
    <property type="entry name" value="RCC1/BLIP-II"/>
</dbReference>
<dbReference type="EMBL" id="NPBY01000072">
    <property type="protein sequence ID" value="PAD73080.1"/>
    <property type="molecule type" value="Genomic_DNA"/>
</dbReference>
<feature type="chain" id="PRO_5039312380" evidence="1">
    <location>
        <begin position="27"/>
        <end position="1079"/>
    </location>
</feature>
<name>A0A268EIX7_9BACL</name>
<feature type="signal peptide" evidence="1">
    <location>
        <begin position="1"/>
        <end position="26"/>
    </location>
</feature>
<dbReference type="SUPFAM" id="SSF50985">
    <property type="entry name" value="RCC1/BLIP-II"/>
    <property type="match status" value="1"/>
</dbReference>
<sequence>MSRKKSFRRAVSTMLAVALLIPTVLWPGKNTVEGAGYGNIVSVDYYTDHQLNTANVPRPILNLSDGRKVFMHALHPSLQSVGNYNYQLLDLGTDHLKYLHFGSGDDGYAMKLTTSGDFYVRKDRYSDATRTFEKWADGWTDFVYVSINSNNFSFYGLKVDGSVVAVGQGTSGQLGTGLRQNLNVPFPVQNPDQPGTPLTGVRKMIQLDRENVLFITDDAVYKIGRAFGSNSFSNDAPINVTSLFPSFHGADFEMGYINPGLVGDIRSTNPSSIAMRYFKIDGNYYTLTDTTIGSKYISDYNGYNELNSTTLYPIDDPTNTVRAFYRQDHPVSKAIIEAAENTFFEINPNGDLVTWGLPINQIGARTVDTRTYNSNKQTILTDVKKVAVNTEQSISLVAALGNDGNVYVLGNNSNSTDFMNNVGLTGIQGRITTPTRVLGPDLAIQNITDIAFSSDALFLLKDTGDIYVFYKPGAVYSYNKSSGIKFVGLLEIQQTTDYRVVYGIDEVGNLHRMTGEGRSTPLLGASGIYPPGYSPVSNTIEKPLESISHDKFENTIVTLDYPAAATIKEYSLDNGATWLNYNGPIVINTVGSVTVQARSGLDTGSNIIYSDPLIFSINNDPIEIPIGYPKLLEQDGVVTIDTGAIDLNRVNVQISVNGQVSDYHAPIQLPDGNHSVSAIILNKANLELAKVTQNITVAPAAPGVPTAPVGHIGNVDANNQRPLTFTFNPTQGSLQIQHDNGPWLDEPEILNQYSGVSSDPSPTERKYELVVPNVVGSVYKARVTNGVNFSSETMLVVSGQVYDPSFSRDSSDRLLIDFSNLPTGNWSKEYSIDNGATYLPYNGAIDIGPYLPIRVKVTDLSSGQVLIDKEYITPALNGNNPAPNPGVDPAWGREISGADQEAIINVIGGGLSSKFNGLMLDNIEIQTTNQYQTINSVTNTLIEDSTGSGGGWSYSLSVTDFVSDPVLDTGLGTQDLVVKIPASSLSVNVQPSKVLAGSPDSVAKVGSYVLSEQKQTLAEAEAFKGMGYYDIPMDYMFRVPSTVEVVSAGNGSAHQVGDKVGLRVGVYRSLFTFTLSKGI</sequence>
<keyword evidence="1" id="KW-0732">Signal</keyword>
<proteinExistence type="predicted"/>